<keyword evidence="3" id="KW-1185">Reference proteome</keyword>
<accession>A0A0D3BGI2</accession>
<dbReference type="HOGENOM" id="CLU_1588739_0_0_1"/>
<dbReference type="Pfam" id="PF02230">
    <property type="entry name" value="Abhydrolase_2"/>
    <property type="match status" value="1"/>
</dbReference>
<dbReference type="Gene3D" id="3.40.50.1820">
    <property type="entry name" value="alpha/beta hydrolase"/>
    <property type="match status" value="1"/>
</dbReference>
<dbReference type="GO" id="GO:0016787">
    <property type="term" value="F:hydrolase activity"/>
    <property type="evidence" value="ECO:0007669"/>
    <property type="project" value="InterPro"/>
</dbReference>
<dbReference type="eggNOG" id="KOG0175">
    <property type="taxonomic scope" value="Eukaryota"/>
</dbReference>
<reference evidence="2" key="2">
    <citation type="submission" date="2015-03" db="UniProtKB">
        <authorList>
            <consortium name="EnsemblPlants"/>
        </authorList>
    </citation>
    <scope>IDENTIFICATION</scope>
</reference>
<organism evidence="2 3">
    <name type="scientific">Brassica oleracea var. oleracea</name>
    <dbReference type="NCBI Taxonomy" id="109376"/>
    <lineage>
        <taxon>Eukaryota</taxon>
        <taxon>Viridiplantae</taxon>
        <taxon>Streptophyta</taxon>
        <taxon>Embryophyta</taxon>
        <taxon>Tracheophyta</taxon>
        <taxon>Spermatophyta</taxon>
        <taxon>Magnoliopsida</taxon>
        <taxon>eudicotyledons</taxon>
        <taxon>Gunneridae</taxon>
        <taxon>Pentapetalae</taxon>
        <taxon>rosids</taxon>
        <taxon>malvids</taxon>
        <taxon>Brassicales</taxon>
        <taxon>Brassicaceae</taxon>
        <taxon>Brassiceae</taxon>
        <taxon>Brassica</taxon>
    </lineage>
</organism>
<dbReference type="AlphaFoldDB" id="A0A0D3BGI2"/>
<dbReference type="Proteomes" id="UP000032141">
    <property type="component" value="Chromosome C3"/>
</dbReference>
<dbReference type="STRING" id="109376.A0A0D3BGI2"/>
<evidence type="ECO:0000259" key="1">
    <source>
        <dbReference type="Pfam" id="PF02230"/>
    </source>
</evidence>
<name>A0A0D3BGI2_BRAOL</name>
<sequence>MKLDTSGFETSMPTIGFGSSNDMLDGFSIVPSFDLPSTTDFDGLQKEAVMVAADSRTLMKAWVLVCFYSLFASSVLCSRSARGYEFGRTYVVRPKGKHQATIVWLHGLGDNGSSLSQLLESMPLPNIKWICPTAPSRPVSLLGGFPCTACKIIQLLGFSNTFSDKFQV</sequence>
<dbReference type="eggNOG" id="KOG2112">
    <property type="taxonomic scope" value="Eukaryota"/>
</dbReference>
<protein>
    <recommendedName>
        <fullName evidence="1">Phospholipase/carboxylesterase/thioesterase domain-containing protein</fullName>
    </recommendedName>
</protein>
<evidence type="ECO:0000313" key="3">
    <source>
        <dbReference type="Proteomes" id="UP000032141"/>
    </source>
</evidence>
<dbReference type="InterPro" id="IPR003140">
    <property type="entry name" value="PLipase/COase/thioEstase"/>
</dbReference>
<evidence type="ECO:0000313" key="2">
    <source>
        <dbReference type="EnsemblPlants" id="Bo3g116120.1"/>
    </source>
</evidence>
<dbReference type="InterPro" id="IPR029058">
    <property type="entry name" value="AB_hydrolase_fold"/>
</dbReference>
<proteinExistence type="predicted"/>
<dbReference type="PANTHER" id="PTHR46234">
    <property type="entry name" value="ALPHA/BETA-HYDROLASES SUPERFAMILY PROTEIN"/>
    <property type="match status" value="1"/>
</dbReference>
<reference evidence="2 3" key="1">
    <citation type="journal article" date="2014" name="Genome Biol.">
        <title>Transcriptome and methylome profiling reveals relics of genome dominance in the mesopolyploid Brassica oleracea.</title>
        <authorList>
            <person name="Parkin I.A."/>
            <person name="Koh C."/>
            <person name="Tang H."/>
            <person name="Robinson S.J."/>
            <person name="Kagale S."/>
            <person name="Clarke W.E."/>
            <person name="Town C.D."/>
            <person name="Nixon J."/>
            <person name="Krishnakumar V."/>
            <person name="Bidwell S.L."/>
            <person name="Denoeud F."/>
            <person name="Belcram H."/>
            <person name="Links M.G."/>
            <person name="Just J."/>
            <person name="Clarke C."/>
            <person name="Bender T."/>
            <person name="Huebert T."/>
            <person name="Mason A.S."/>
            <person name="Pires J.C."/>
            <person name="Barker G."/>
            <person name="Moore J."/>
            <person name="Walley P.G."/>
            <person name="Manoli S."/>
            <person name="Batley J."/>
            <person name="Edwards D."/>
            <person name="Nelson M.N."/>
            <person name="Wang X."/>
            <person name="Paterson A.H."/>
            <person name="King G."/>
            <person name="Bancroft I."/>
            <person name="Chalhoub B."/>
            <person name="Sharpe A.G."/>
        </authorList>
    </citation>
    <scope>NUCLEOTIDE SEQUENCE</scope>
    <source>
        <strain evidence="2 3">cv. TO1000</strain>
    </source>
</reference>
<dbReference type="SUPFAM" id="SSF53474">
    <property type="entry name" value="alpha/beta-Hydrolases"/>
    <property type="match status" value="1"/>
</dbReference>
<dbReference type="EnsemblPlants" id="Bo3g116120.1">
    <property type="protein sequence ID" value="Bo3g116120.1"/>
    <property type="gene ID" value="Bo3g116120"/>
</dbReference>
<feature type="domain" description="Phospholipase/carboxylesterase/thioesterase" evidence="1">
    <location>
        <begin position="90"/>
        <end position="144"/>
    </location>
</feature>
<dbReference type="Gramene" id="Bo3g116120.1">
    <property type="protein sequence ID" value="Bo3g116120.1"/>
    <property type="gene ID" value="Bo3g116120"/>
</dbReference>